<feature type="domain" description="Zinc finger PHD-type" evidence="7">
    <location>
        <begin position="233"/>
        <end position="288"/>
    </location>
</feature>
<feature type="region of interest" description="Disordered" evidence="6">
    <location>
        <begin position="851"/>
        <end position="963"/>
    </location>
</feature>
<dbReference type="STRING" id="4555.A0A368PZ94"/>
<reference evidence="8" key="2">
    <citation type="submission" date="2015-07" db="EMBL/GenBank/DDBJ databases">
        <authorList>
            <person name="Noorani M."/>
        </authorList>
    </citation>
    <scope>NUCLEOTIDE SEQUENCE</scope>
    <source>
        <strain evidence="8">Yugu1</strain>
    </source>
</reference>
<evidence type="ECO:0000256" key="4">
    <source>
        <dbReference type="ARBA" id="ARBA00022833"/>
    </source>
</evidence>
<feature type="compositionally biased region" description="Gly residues" evidence="6">
    <location>
        <begin position="1343"/>
        <end position="1352"/>
    </location>
</feature>
<comment type="subcellular location">
    <subcellularLocation>
        <location evidence="1">Nucleus</location>
    </subcellularLocation>
</comment>
<sequence length="1352" mass="152203">MAAAAMMMSDDDDAEPQVSAVENYYLVDSLKHPVCFSTLPLRHRDTDDVPECKNRLGLWGTADRIKTVYKEVVAWRLVLEGKQPEIAVLVADGGGWIRLVKPKNSYEEMVRTVLITAQMLHFLRRKPDEPEKNLWSHLRKVFDKFDVRPSEDDFRDHSSLMKHFVEKDPVLAKSEILRVFVEGRSRKNISEVVADNIETKQPFIADDEDMDEMVTEDANNESDEEDEDLFDSICAICDNGGDILCCDGPCMRSFHAKIGSGEDSYCDTLGYTEAQVEAMKIFLCKNCEYKQHQCFICGVLEPSDGAAAKVFLCNNATCGHFYHPKCVAKQLHPNNRNEATELEKNITEGFSFTCPIHWCFRCKGLEDRTQEPLQFAVCRRCPKSYHRKCLPREISFQDIEEEEIITRAWELSKRILIYCQDHEINSEIDTPVRDHIEFPKIRKPAQGAKLLVKKKKRTFSEAVLDQPSIDTGKMKGMVRVQKSEQIKQTSREVSTKSFTEDLVFKPEKKKVKLLKEKIQPEPRVSSPKPVKEQELVVLPSSATRKIPLSLFPIVDSEVEKRVIAILGNEASKLTLKDVTRKCSVPTTHVYSGRQTDKIAQGKIERSVQAVGAALKKLENGGNVNDAKAVCEPDVLRQLAKWHSKFRVYLSPFIHGTRYSSFGRHFTKVEKLVEIADKLHWYVEPGDTIVDFCCGANDFSRLLKEKLDKVQKKCHFKNYDLIQPKNHFGFEKRDWMTVKLNELPRGSQLIMGLNPPFGVKASLANKFIDKALSFKPKLVVLIVPKETKRLDQKKTPYDLIWEDSECLAGKAFYLPGSVDLNDKTVEGWNASAPPLYLWSRPDWTKKHMKIAEEHSHTSMGKKKPRHVDSLSDDPVREEAEPSDKIKTRSGKGKENTGKASFHSKEDNILDDLPVRKQAEATNKWNSRSGKERGTDKTACNDREANLPDDHAAKKQARSEEERGTLGKIAVHVKEANMSDNLPVKKQSEPTSRVIPGKEKENGSYENRSDNRRKWTPDHVESLPPEKQVEVAYEETKVTIPRKESIHNEHRGACHENRRNSHGEEIKSRHNYQQTAAGMLNVKSMDGGDSDMSIPSPDSNNAGSKSRSYSPAIPTEHPSDRIAHPDSYCPSEELYDPMLNRANLKGSYLASNDEYFDELKYADIDNSSRMRGSSIDEVTKPYIGASTSLYSSQSRDDGSFYRRPSSEDLNTSTGRNLVADVAMQGHGIRYDGHGDSCQASKIPLATGSQTHLSMNGGTGADYPLARFSLGSSGARFSQPASTPSFGLSGSGLQRGSVMDKYGYGLLGPSGPQSSIIDRYAPSLDGRNNTRPESSLPQQYPFGRQGSYGGGWPQN</sequence>
<feature type="compositionally biased region" description="Polar residues" evidence="6">
    <location>
        <begin position="1323"/>
        <end position="1335"/>
    </location>
</feature>
<dbReference type="CDD" id="cd15565">
    <property type="entry name" value="PHD2_NSD"/>
    <property type="match status" value="1"/>
</dbReference>
<evidence type="ECO:0000256" key="3">
    <source>
        <dbReference type="ARBA" id="ARBA00022771"/>
    </source>
</evidence>
<keyword evidence="4" id="KW-0862">Zinc</keyword>
<feature type="region of interest" description="Disordered" evidence="6">
    <location>
        <begin position="975"/>
        <end position="1030"/>
    </location>
</feature>
<reference evidence="8" key="1">
    <citation type="journal article" date="2012" name="Nat. Biotechnol.">
        <title>Reference genome sequence of the model plant Setaria.</title>
        <authorList>
            <person name="Bennetzen J.L."/>
            <person name="Schmutz J."/>
            <person name="Wang H."/>
            <person name="Percifield R."/>
            <person name="Hawkins J."/>
            <person name="Pontaroli A.C."/>
            <person name="Estep M."/>
            <person name="Feng L."/>
            <person name="Vaughn J.N."/>
            <person name="Grimwood J."/>
            <person name="Jenkins J."/>
            <person name="Barry K."/>
            <person name="Lindquist E."/>
            <person name="Hellsten U."/>
            <person name="Deshpande S."/>
            <person name="Wang X."/>
            <person name="Wu X."/>
            <person name="Mitros T."/>
            <person name="Triplett J."/>
            <person name="Yang X."/>
            <person name="Ye C.Y."/>
            <person name="Mauro-Herrera M."/>
            <person name="Wang L."/>
            <person name="Li P."/>
            <person name="Sharma M."/>
            <person name="Sharma R."/>
            <person name="Ronald P.C."/>
            <person name="Panaud O."/>
            <person name="Kellogg E.A."/>
            <person name="Brutnell T.P."/>
            <person name="Doust A.N."/>
            <person name="Tuskan G.A."/>
            <person name="Rokhsar D."/>
            <person name="Devos K.M."/>
        </authorList>
    </citation>
    <scope>NUCLEOTIDE SEQUENCE [LARGE SCALE GENOMIC DNA]</scope>
    <source>
        <strain evidence="8">Yugu1</strain>
    </source>
</reference>
<evidence type="ECO:0000256" key="5">
    <source>
        <dbReference type="ARBA" id="ARBA00023242"/>
    </source>
</evidence>
<evidence type="ECO:0000256" key="1">
    <source>
        <dbReference type="ARBA" id="ARBA00004123"/>
    </source>
</evidence>
<dbReference type="OrthoDB" id="21264at2759"/>
<dbReference type="InterPro" id="IPR013083">
    <property type="entry name" value="Znf_RING/FYVE/PHD"/>
</dbReference>
<dbReference type="GO" id="GO:0005634">
    <property type="term" value="C:nucleus"/>
    <property type="evidence" value="ECO:0007669"/>
    <property type="project" value="UniProtKB-SubCell"/>
</dbReference>
<dbReference type="InterPro" id="IPR058939">
    <property type="entry name" value="Mtase_EDM2"/>
</dbReference>
<feature type="compositionally biased region" description="Polar residues" evidence="6">
    <location>
        <begin position="1094"/>
        <end position="1107"/>
    </location>
</feature>
<feature type="compositionally biased region" description="Basic and acidic residues" evidence="6">
    <location>
        <begin position="927"/>
        <end position="963"/>
    </location>
</feature>
<accession>A0A368PZ94</accession>
<dbReference type="Gene3D" id="3.30.40.10">
    <property type="entry name" value="Zinc/RING finger domain, C3HC4 (zinc finger)"/>
    <property type="match status" value="2"/>
</dbReference>
<dbReference type="Pfam" id="PF26055">
    <property type="entry name" value="Mtase_EDM2"/>
    <property type="match status" value="1"/>
</dbReference>
<organism evidence="8">
    <name type="scientific">Setaria italica</name>
    <name type="common">Foxtail millet</name>
    <name type="synonym">Panicum italicum</name>
    <dbReference type="NCBI Taxonomy" id="4555"/>
    <lineage>
        <taxon>Eukaryota</taxon>
        <taxon>Viridiplantae</taxon>
        <taxon>Streptophyta</taxon>
        <taxon>Embryophyta</taxon>
        <taxon>Tracheophyta</taxon>
        <taxon>Spermatophyta</taxon>
        <taxon>Magnoliopsida</taxon>
        <taxon>Liliopsida</taxon>
        <taxon>Poales</taxon>
        <taxon>Poaceae</taxon>
        <taxon>PACMAD clade</taxon>
        <taxon>Panicoideae</taxon>
        <taxon>Panicodae</taxon>
        <taxon>Paniceae</taxon>
        <taxon>Cenchrinae</taxon>
        <taxon>Setaria</taxon>
    </lineage>
</organism>
<dbReference type="InterPro" id="IPR001965">
    <property type="entry name" value="Znf_PHD"/>
</dbReference>
<gene>
    <name evidence="8" type="ORF">SETIT_2G162500v2</name>
</gene>
<dbReference type="Pfam" id="PF22908">
    <property type="entry name" value="PHD_NSD"/>
    <property type="match status" value="1"/>
</dbReference>
<feature type="region of interest" description="Disordered" evidence="6">
    <location>
        <begin position="1187"/>
        <end position="1210"/>
    </location>
</feature>
<protein>
    <recommendedName>
        <fullName evidence="7">Zinc finger PHD-type domain-containing protein</fullName>
    </recommendedName>
</protein>
<dbReference type="PANTHER" id="PTHR46235:SF3">
    <property type="entry name" value="PHD FINGER-CONTAINING PROTEIN DDB_G0268158"/>
    <property type="match status" value="1"/>
</dbReference>
<feature type="compositionally biased region" description="Basic and acidic residues" evidence="6">
    <location>
        <begin position="994"/>
        <end position="1019"/>
    </location>
</feature>
<dbReference type="GO" id="GO:0008270">
    <property type="term" value="F:zinc ion binding"/>
    <property type="evidence" value="ECO:0007669"/>
    <property type="project" value="UniProtKB-KW"/>
</dbReference>
<dbReference type="KEGG" id="sita:101773721"/>
<feature type="compositionally biased region" description="Basic and acidic residues" evidence="6">
    <location>
        <begin position="865"/>
        <end position="917"/>
    </location>
</feature>
<feature type="region of interest" description="Disordered" evidence="6">
    <location>
        <begin position="1080"/>
        <end position="1127"/>
    </location>
</feature>
<proteinExistence type="predicted"/>
<feature type="domain" description="Zinc finger PHD-type" evidence="7">
    <location>
        <begin position="358"/>
        <end position="423"/>
    </location>
</feature>
<feature type="domain" description="Zinc finger PHD-type" evidence="7">
    <location>
        <begin position="293"/>
        <end position="357"/>
    </location>
</feature>
<evidence type="ECO:0000259" key="7">
    <source>
        <dbReference type="SMART" id="SM00249"/>
    </source>
</evidence>
<evidence type="ECO:0000256" key="2">
    <source>
        <dbReference type="ARBA" id="ARBA00022723"/>
    </source>
</evidence>
<dbReference type="Pfam" id="PF12047">
    <property type="entry name" value="DNMT1-RFD"/>
    <property type="match status" value="1"/>
</dbReference>
<name>A0A368PZ94_SETIT</name>
<dbReference type="EMBL" id="CM003529">
    <property type="protein sequence ID" value="RCV11126.1"/>
    <property type="molecule type" value="Genomic_DNA"/>
</dbReference>
<feature type="compositionally biased region" description="Basic and acidic residues" evidence="6">
    <location>
        <begin position="1192"/>
        <end position="1204"/>
    </location>
</feature>
<evidence type="ECO:0000256" key="6">
    <source>
        <dbReference type="SAM" id="MobiDB-lite"/>
    </source>
</evidence>
<keyword evidence="5" id="KW-0539">Nucleus</keyword>
<evidence type="ECO:0000313" key="8">
    <source>
        <dbReference type="EMBL" id="RCV11126.1"/>
    </source>
</evidence>
<dbReference type="PANTHER" id="PTHR46235">
    <property type="entry name" value="PHD FINGER-CONTAINING PROTEIN DDB_G0268158"/>
    <property type="match status" value="1"/>
</dbReference>
<dbReference type="InterPro" id="IPR022702">
    <property type="entry name" value="Cytosine_MeTrfase1_RFD"/>
</dbReference>
<dbReference type="SMART" id="SM00249">
    <property type="entry name" value="PHD"/>
    <property type="match status" value="3"/>
</dbReference>
<keyword evidence="2" id="KW-0479">Metal-binding</keyword>
<dbReference type="InterPro" id="IPR055198">
    <property type="entry name" value="NSD_PHD"/>
</dbReference>
<feature type="region of interest" description="Disordered" evidence="6">
    <location>
        <begin position="1310"/>
        <end position="1352"/>
    </location>
</feature>
<keyword evidence="3" id="KW-0863">Zinc-finger</keyword>